<evidence type="ECO:0000256" key="5">
    <source>
        <dbReference type="ARBA" id="ARBA00022777"/>
    </source>
</evidence>
<dbReference type="AlphaFoldDB" id="A0A0F9YQE0"/>
<sequence>MWRSLSTRFMSCQPSTIVELVARYGPEGLSADRLAIVSLGANLPSRVGPARVTLVQAAQRLSALSVWPVVLSPIIETEPVDCPPGSPSFCNAVAVLDPGEAQTPEQLLCELQAIETAFGRERSGQINEARVLDLDLITYGDQHRDTPTLTLPHPRAAQRDFVLQPLAVIWPEFRLSDP</sequence>
<dbReference type="CDD" id="cd00483">
    <property type="entry name" value="HPPK"/>
    <property type="match status" value="1"/>
</dbReference>
<keyword evidence="6" id="KW-0067">ATP-binding</keyword>
<accession>A0A0F9YQE0</accession>
<dbReference type="SUPFAM" id="SSF55083">
    <property type="entry name" value="6-hydroxymethyl-7,8-dihydropterin pyrophosphokinase, HPPK"/>
    <property type="match status" value="1"/>
</dbReference>
<protein>
    <recommendedName>
        <fullName evidence="2">2-amino-4-hydroxy-6-hydroxymethyldihydropteridine diphosphokinase</fullName>
        <ecNumber evidence="2">2.7.6.3</ecNumber>
    </recommendedName>
</protein>
<evidence type="ECO:0000256" key="2">
    <source>
        <dbReference type="ARBA" id="ARBA00013253"/>
    </source>
</evidence>
<dbReference type="GO" id="GO:0003848">
    <property type="term" value="F:2-amino-4-hydroxy-6-hydroxymethyldihydropteridine diphosphokinase activity"/>
    <property type="evidence" value="ECO:0007669"/>
    <property type="project" value="UniProtKB-EC"/>
</dbReference>
<keyword evidence="5" id="KW-0418">Kinase</keyword>
<dbReference type="NCBIfam" id="TIGR01498">
    <property type="entry name" value="folK"/>
    <property type="match status" value="1"/>
</dbReference>
<evidence type="ECO:0000256" key="7">
    <source>
        <dbReference type="ARBA" id="ARBA00022909"/>
    </source>
</evidence>
<reference evidence="9" key="1">
    <citation type="journal article" date="2015" name="Nature">
        <title>Complex archaea that bridge the gap between prokaryotes and eukaryotes.</title>
        <authorList>
            <person name="Spang A."/>
            <person name="Saw J.H."/>
            <person name="Jorgensen S.L."/>
            <person name="Zaremba-Niedzwiedzka K."/>
            <person name="Martijn J."/>
            <person name="Lind A.E."/>
            <person name="van Eijk R."/>
            <person name="Schleper C."/>
            <person name="Guy L."/>
            <person name="Ettema T.J."/>
        </authorList>
    </citation>
    <scope>NUCLEOTIDE SEQUENCE</scope>
</reference>
<keyword evidence="7" id="KW-0289">Folate biosynthesis</keyword>
<gene>
    <name evidence="9" type="ORF">LCGC14_0060780</name>
</gene>
<comment type="pathway">
    <text evidence="1">Cofactor biosynthesis; tetrahydrofolate biosynthesis; 2-amino-4-hydroxy-6-hydroxymethyl-7,8-dihydropteridine diphosphate from 7,8-dihydroneopterin triphosphate: step 4/4.</text>
</comment>
<dbReference type="Gene3D" id="3.30.70.560">
    <property type="entry name" value="7,8-Dihydro-6-hydroxymethylpterin-pyrophosphokinase HPPK"/>
    <property type="match status" value="1"/>
</dbReference>
<keyword evidence="4" id="KW-0547">Nucleotide-binding</keyword>
<dbReference type="PANTHER" id="PTHR43071:SF1">
    <property type="entry name" value="2-AMINO-4-HYDROXY-6-HYDROXYMETHYLDIHYDROPTERIDINE PYROPHOSPHOKINASE"/>
    <property type="match status" value="1"/>
</dbReference>
<feature type="domain" description="7,8-dihydro-6-hydroxymethylpterin-pyrophosphokinase" evidence="8">
    <location>
        <begin position="37"/>
        <end position="170"/>
    </location>
</feature>
<evidence type="ECO:0000256" key="4">
    <source>
        <dbReference type="ARBA" id="ARBA00022741"/>
    </source>
</evidence>
<keyword evidence="3" id="KW-0808">Transferase</keyword>
<dbReference type="InterPro" id="IPR000550">
    <property type="entry name" value="Hppk"/>
</dbReference>
<evidence type="ECO:0000256" key="3">
    <source>
        <dbReference type="ARBA" id="ARBA00022679"/>
    </source>
</evidence>
<evidence type="ECO:0000256" key="6">
    <source>
        <dbReference type="ARBA" id="ARBA00022840"/>
    </source>
</evidence>
<dbReference type="GO" id="GO:0046654">
    <property type="term" value="P:tetrahydrofolate biosynthetic process"/>
    <property type="evidence" value="ECO:0007669"/>
    <property type="project" value="UniProtKB-UniPathway"/>
</dbReference>
<evidence type="ECO:0000313" key="9">
    <source>
        <dbReference type="EMBL" id="KKO06894.1"/>
    </source>
</evidence>
<organism evidence="9">
    <name type="scientific">marine sediment metagenome</name>
    <dbReference type="NCBI Taxonomy" id="412755"/>
    <lineage>
        <taxon>unclassified sequences</taxon>
        <taxon>metagenomes</taxon>
        <taxon>ecological metagenomes</taxon>
    </lineage>
</organism>
<dbReference type="GO" id="GO:0016301">
    <property type="term" value="F:kinase activity"/>
    <property type="evidence" value="ECO:0007669"/>
    <property type="project" value="UniProtKB-KW"/>
</dbReference>
<dbReference type="PANTHER" id="PTHR43071">
    <property type="entry name" value="2-AMINO-4-HYDROXY-6-HYDROXYMETHYLDIHYDROPTERIDINE PYROPHOSPHOKINASE"/>
    <property type="match status" value="1"/>
</dbReference>
<dbReference type="EMBL" id="LAZR01000014">
    <property type="protein sequence ID" value="KKO06894.1"/>
    <property type="molecule type" value="Genomic_DNA"/>
</dbReference>
<dbReference type="Pfam" id="PF01288">
    <property type="entry name" value="HPPK"/>
    <property type="match status" value="1"/>
</dbReference>
<dbReference type="GO" id="GO:0046656">
    <property type="term" value="P:folic acid biosynthetic process"/>
    <property type="evidence" value="ECO:0007669"/>
    <property type="project" value="UniProtKB-KW"/>
</dbReference>
<evidence type="ECO:0000259" key="8">
    <source>
        <dbReference type="Pfam" id="PF01288"/>
    </source>
</evidence>
<evidence type="ECO:0000256" key="1">
    <source>
        <dbReference type="ARBA" id="ARBA00005051"/>
    </source>
</evidence>
<name>A0A0F9YQE0_9ZZZZ</name>
<dbReference type="InterPro" id="IPR035907">
    <property type="entry name" value="Hppk_sf"/>
</dbReference>
<dbReference type="GO" id="GO:0005524">
    <property type="term" value="F:ATP binding"/>
    <property type="evidence" value="ECO:0007669"/>
    <property type="project" value="UniProtKB-KW"/>
</dbReference>
<dbReference type="UniPathway" id="UPA00077">
    <property type="reaction ID" value="UER00155"/>
</dbReference>
<proteinExistence type="predicted"/>
<dbReference type="EC" id="2.7.6.3" evidence="2"/>
<comment type="caution">
    <text evidence="9">The sequence shown here is derived from an EMBL/GenBank/DDBJ whole genome shotgun (WGS) entry which is preliminary data.</text>
</comment>